<evidence type="ECO:0000256" key="5">
    <source>
        <dbReference type="SAM" id="MobiDB-lite"/>
    </source>
</evidence>
<evidence type="ECO:0000256" key="4">
    <source>
        <dbReference type="ARBA" id="ARBA00023242"/>
    </source>
</evidence>
<feature type="compositionally biased region" description="Low complexity" evidence="5">
    <location>
        <begin position="925"/>
        <end position="941"/>
    </location>
</feature>
<name>A0AAN7K095_9MYRT</name>
<feature type="region of interest" description="Disordered" evidence="5">
    <location>
        <begin position="644"/>
        <end position="670"/>
    </location>
</feature>
<proteinExistence type="predicted"/>
<feature type="region of interest" description="Disordered" evidence="5">
    <location>
        <begin position="411"/>
        <end position="530"/>
    </location>
</feature>
<comment type="subcellular location">
    <subcellularLocation>
        <location evidence="1">Nucleus</location>
    </subcellularLocation>
</comment>
<feature type="region of interest" description="Disordered" evidence="5">
    <location>
        <begin position="250"/>
        <end position="295"/>
    </location>
</feature>
<dbReference type="Pfam" id="PF21539">
    <property type="entry name" value="Med15_C"/>
    <property type="match status" value="1"/>
</dbReference>
<dbReference type="PANTHER" id="PTHR33137">
    <property type="entry name" value="MEDIATOR OF RNA POLYMERASE II TRANSCRIPTION SUBUNIT 15A-RELATED"/>
    <property type="match status" value="1"/>
</dbReference>
<evidence type="ECO:0000259" key="7">
    <source>
        <dbReference type="Pfam" id="PF21539"/>
    </source>
</evidence>
<dbReference type="InterPro" id="IPR048386">
    <property type="entry name" value="Med15_C"/>
</dbReference>
<keyword evidence="4" id="KW-0539">Nucleus</keyword>
<dbReference type="FunFam" id="1.10.246.20:FF:000003">
    <property type="entry name" value="Mediator of RNA polymerase II transcription subunit 15a"/>
    <property type="match status" value="1"/>
</dbReference>
<dbReference type="PANTHER" id="PTHR33137:SF4">
    <property type="entry name" value="MEDIATOR OF RNA POLYMERASE II TRANSCRIPTION SUBUNIT 15A-RELATED"/>
    <property type="match status" value="1"/>
</dbReference>
<comment type="caution">
    <text evidence="8">The sequence shown here is derived from an EMBL/GenBank/DDBJ whole genome shotgun (WGS) entry which is preliminary data.</text>
</comment>
<feature type="compositionally biased region" description="Pro residues" evidence="5">
    <location>
        <begin position="942"/>
        <end position="951"/>
    </location>
</feature>
<feature type="compositionally biased region" description="Polar residues" evidence="5">
    <location>
        <begin position="506"/>
        <end position="530"/>
    </location>
</feature>
<keyword evidence="3" id="KW-0804">Transcription</keyword>
<feature type="region of interest" description="Disordered" evidence="5">
    <location>
        <begin position="312"/>
        <end position="359"/>
    </location>
</feature>
<dbReference type="GO" id="GO:0031490">
    <property type="term" value="F:chromatin DNA binding"/>
    <property type="evidence" value="ECO:0007669"/>
    <property type="project" value="InterPro"/>
</dbReference>
<feature type="compositionally biased region" description="Polar residues" evidence="5">
    <location>
        <begin position="276"/>
        <end position="295"/>
    </location>
</feature>
<evidence type="ECO:0008006" key="10">
    <source>
        <dbReference type="Google" id="ProtNLM"/>
    </source>
</evidence>
<sequence>MENSNWRPPAPGVGGGGGEAPPETDDWRSNFSSESRQRIINKIMDTLKKHLPVSGPDGFPELKKIAIRFEQKIFQAAANQQDYLRKITLKMLTMESKSQNPGVNTAANSSKPPDPGMQPQLPNQGTSIPNSVVGNQSQMRQQLQNNMAPSGVQGSATLNSTMPSISGINQTSLPNVLNQNSSMQNLANVTQNSPGNPMGQGLAPNVFVNQRQMQGRQQLVSQQQQSQNQQQYLYQQKLHNMMKQNLQQGNMSQSMMPSHMQQPQQQQQQQPRQQSIVPSNHIQSQQSTGMQPTGMQATGLANLQQNLQPMQQTTQPMLQQHQQSVLRHQIQPQQSVQQQSSLPQQQMMASQQQQTNMQQNQMMNQQNIGDMQQQHRMLNQQNSVPNIQLQQQQLLSQQNTLSNLHQQQLASQNNVSTMHQPQSVMSTQSGNSIQVGQSSAHMLQQPKLSVPRQLQSGSSNMLPGQQSQLLPVQQQMSQMQPQSGQLSQQMGLQQQQASLQRDMQQRLQASGSLPQSAQNMMDQQRQLYQSQRGLVEASSMPLDSTVQAGQAKSDDELEEIFMKLKSMKEKYLLDVNEVYQRVIIKLQQPKTEQVESLKMFKSSLERTITVLQLPKSEVHIGLKDMLPMYERQILRFVGTRPRRQLPQQHMPSVQPQQSQSPQQNHVQVQSNENQMNPQLQSMNLQGSVAPMQQNNLTSMQHASMSSFPGVATGQQHIMNALQSNSSTESAQSTMNSLQQVAVGSMQQNPASVQQQINIGAMSSQSGLNMLQPNVNKNLHASSDLLPQNLKQHQEQMQQQFKQQYQQHQMQLMQKQHILQQQQPQLNQQAKQQLQQFQGQMQPHQISQLHQMNEVKIRPGMGLKPGVFQQQRSAAGQRLAYSNQQLKMGSSFPISSPQILQAVSPQISQHSSPQIDQQSLLTTLTNTGTPLQSTSSPFVVPSPSTPLAPSPMPVDSENKKPVSGMPSLSNAGNLNHQHTTAGPAGVQCLSIGTAGISTSPLLAEFSGADGSHGVAPTAVSDKSTMTEQPIERLIRAVKAASPQSLSDAVNDINSVVHMVDKIAGSAPGNGSRSAIGEDFVDMTRRKQHPRNYSIQDVLSGSRKIKRSTVAIPLNGASSAGSLNERVRRYLDAESSDLESTATSSIKRLKSSVNHTLIEEIVDTNNQLIDTVVDISDEDTVLSIAAEGNEEVIIKCSFTAVSLSPSLKLQYGSEQLPRIEPLRMRVPSTYPSCSPVLPDKFRAEVSEQLEDVNSKVKSRFVMALRSVSQPLTIRDIAKTWDSCSRSVILDYAEQNGGGSFISKYGAWESC</sequence>
<dbReference type="Pfam" id="PF16987">
    <property type="entry name" value="KIX_2"/>
    <property type="match status" value="1"/>
</dbReference>
<feature type="domain" description="Mediator complex subunit 15 KIX" evidence="6">
    <location>
        <begin position="25"/>
        <end position="101"/>
    </location>
</feature>
<gene>
    <name evidence="8" type="ORF">SAY87_006814</name>
</gene>
<dbReference type="InterPro" id="IPR036546">
    <property type="entry name" value="MED15_KIX"/>
</dbReference>
<feature type="compositionally biased region" description="Polar residues" evidence="5">
    <location>
        <begin position="96"/>
        <end position="111"/>
    </location>
</feature>
<keyword evidence="2" id="KW-0805">Transcription regulation</keyword>
<organism evidence="8 9">
    <name type="scientific">Trapa incisa</name>
    <dbReference type="NCBI Taxonomy" id="236973"/>
    <lineage>
        <taxon>Eukaryota</taxon>
        <taxon>Viridiplantae</taxon>
        <taxon>Streptophyta</taxon>
        <taxon>Embryophyta</taxon>
        <taxon>Tracheophyta</taxon>
        <taxon>Spermatophyta</taxon>
        <taxon>Magnoliopsida</taxon>
        <taxon>eudicotyledons</taxon>
        <taxon>Gunneridae</taxon>
        <taxon>Pentapetalae</taxon>
        <taxon>rosids</taxon>
        <taxon>malvids</taxon>
        <taxon>Myrtales</taxon>
        <taxon>Lythraceae</taxon>
        <taxon>Trapa</taxon>
    </lineage>
</organism>
<feature type="domain" description="ARC105/Med15 mediator subunit C-terminal" evidence="7">
    <location>
        <begin position="1206"/>
        <end position="1283"/>
    </location>
</feature>
<evidence type="ECO:0000256" key="1">
    <source>
        <dbReference type="ARBA" id="ARBA00004123"/>
    </source>
</evidence>
<dbReference type="EMBL" id="JAXIOK010000013">
    <property type="protein sequence ID" value="KAK4756687.1"/>
    <property type="molecule type" value="Genomic_DNA"/>
</dbReference>
<evidence type="ECO:0000313" key="9">
    <source>
        <dbReference type="Proteomes" id="UP001345219"/>
    </source>
</evidence>
<feature type="compositionally biased region" description="Polar residues" evidence="5">
    <location>
        <begin position="411"/>
        <end position="442"/>
    </location>
</feature>
<evidence type="ECO:0000256" key="3">
    <source>
        <dbReference type="ARBA" id="ARBA00023163"/>
    </source>
</evidence>
<feature type="compositionally biased region" description="Low complexity" evidence="5">
    <location>
        <begin position="646"/>
        <end position="670"/>
    </location>
</feature>
<dbReference type="InterPro" id="IPR044661">
    <property type="entry name" value="MED15a/b/c-like"/>
</dbReference>
<feature type="compositionally biased region" description="Low complexity" evidence="5">
    <location>
        <begin position="251"/>
        <end position="275"/>
    </location>
</feature>
<evidence type="ECO:0000313" key="8">
    <source>
        <dbReference type="EMBL" id="KAK4756687.1"/>
    </source>
</evidence>
<protein>
    <recommendedName>
        <fullName evidence="10">Mediator complex subunit 15 KIX domain-containing protein</fullName>
    </recommendedName>
</protein>
<evidence type="ECO:0000256" key="2">
    <source>
        <dbReference type="ARBA" id="ARBA00023015"/>
    </source>
</evidence>
<feature type="region of interest" description="Disordered" evidence="5">
    <location>
        <begin position="96"/>
        <end position="132"/>
    </location>
</feature>
<accession>A0AAN7K095</accession>
<reference evidence="8 9" key="1">
    <citation type="journal article" date="2023" name="Hortic Res">
        <title>Pangenome of water caltrop reveals structural variations and asymmetric subgenome divergence after allopolyploidization.</title>
        <authorList>
            <person name="Zhang X."/>
            <person name="Chen Y."/>
            <person name="Wang L."/>
            <person name="Yuan Y."/>
            <person name="Fang M."/>
            <person name="Shi L."/>
            <person name="Lu R."/>
            <person name="Comes H.P."/>
            <person name="Ma Y."/>
            <person name="Chen Y."/>
            <person name="Huang G."/>
            <person name="Zhou Y."/>
            <person name="Zheng Z."/>
            <person name="Qiu Y."/>
        </authorList>
    </citation>
    <scope>NUCLEOTIDE SEQUENCE [LARGE SCALE GENOMIC DNA]</scope>
    <source>
        <tissue evidence="8">Roots</tissue>
    </source>
</reference>
<feature type="region of interest" description="Disordered" evidence="5">
    <location>
        <begin position="1"/>
        <end position="31"/>
    </location>
</feature>
<feature type="region of interest" description="Disordered" evidence="5">
    <location>
        <begin position="147"/>
        <end position="167"/>
    </location>
</feature>
<dbReference type="InterPro" id="IPR036529">
    <property type="entry name" value="KIX_dom_sf"/>
</dbReference>
<dbReference type="Gene3D" id="1.10.246.20">
    <property type="entry name" value="Coactivator CBP, KIX domain"/>
    <property type="match status" value="1"/>
</dbReference>
<dbReference type="GO" id="GO:0005634">
    <property type="term" value="C:nucleus"/>
    <property type="evidence" value="ECO:0007669"/>
    <property type="project" value="UniProtKB-SubCell"/>
</dbReference>
<feature type="compositionally biased region" description="Polar residues" evidence="5">
    <location>
        <begin position="452"/>
        <end position="461"/>
    </location>
</feature>
<dbReference type="GO" id="GO:0003713">
    <property type="term" value="F:transcription coactivator activity"/>
    <property type="evidence" value="ECO:0007669"/>
    <property type="project" value="InterPro"/>
</dbReference>
<feature type="compositionally biased region" description="Polar residues" evidence="5">
    <location>
        <begin position="120"/>
        <end position="132"/>
    </location>
</feature>
<feature type="region of interest" description="Disordered" evidence="5">
    <location>
        <begin position="925"/>
        <end position="964"/>
    </location>
</feature>
<evidence type="ECO:0000259" key="6">
    <source>
        <dbReference type="Pfam" id="PF16987"/>
    </source>
</evidence>
<dbReference type="Proteomes" id="UP001345219">
    <property type="component" value="Chromosome 6"/>
</dbReference>
<feature type="compositionally biased region" description="Low complexity" evidence="5">
    <location>
        <begin position="462"/>
        <end position="502"/>
    </location>
</feature>
<keyword evidence="9" id="KW-1185">Reference proteome</keyword>